<comment type="caution">
    <text evidence="1">The sequence shown here is derived from an EMBL/GenBank/DDBJ whole genome shotgun (WGS) entry which is preliminary data.</text>
</comment>
<reference evidence="1" key="1">
    <citation type="submission" date="2022-05" db="EMBL/GenBank/DDBJ databases">
        <authorList>
            <person name="Okamura Y."/>
        </authorList>
    </citation>
    <scope>NUCLEOTIDE SEQUENCE</scope>
</reference>
<organism evidence="1 2">
    <name type="scientific">Pieris brassicae</name>
    <name type="common">White butterfly</name>
    <name type="synonym">Large white butterfly</name>
    <dbReference type="NCBI Taxonomy" id="7116"/>
    <lineage>
        <taxon>Eukaryota</taxon>
        <taxon>Metazoa</taxon>
        <taxon>Ecdysozoa</taxon>
        <taxon>Arthropoda</taxon>
        <taxon>Hexapoda</taxon>
        <taxon>Insecta</taxon>
        <taxon>Pterygota</taxon>
        <taxon>Neoptera</taxon>
        <taxon>Endopterygota</taxon>
        <taxon>Lepidoptera</taxon>
        <taxon>Glossata</taxon>
        <taxon>Ditrysia</taxon>
        <taxon>Papilionoidea</taxon>
        <taxon>Pieridae</taxon>
        <taxon>Pierinae</taxon>
        <taxon>Pieris</taxon>
    </lineage>
</organism>
<sequence>MRSAKRTQTYWLAAVSAGGARAGRHWPARARLRDAAPHHAAPILTSYFYICMQTLPNIPTCTTLNYFHGFGEEVTLRSIYSLCKA</sequence>
<protein>
    <submittedName>
        <fullName evidence="1">Uncharacterized protein</fullName>
    </submittedName>
</protein>
<gene>
    <name evidence="1" type="ORF">PIBRA_LOCUS2839</name>
</gene>
<evidence type="ECO:0000313" key="1">
    <source>
        <dbReference type="EMBL" id="CAH4004555.1"/>
    </source>
</evidence>
<dbReference type="AlphaFoldDB" id="A0A9P0T0Y5"/>
<dbReference type="Proteomes" id="UP001152562">
    <property type="component" value="Unassembled WGS sequence"/>
</dbReference>
<accession>A0A9P0T0Y5</accession>
<name>A0A9P0T0Y5_PIEBR</name>
<proteinExistence type="predicted"/>
<keyword evidence="2" id="KW-1185">Reference proteome</keyword>
<dbReference type="EMBL" id="CALOZG010000003">
    <property type="protein sequence ID" value="CAH4004555.1"/>
    <property type="molecule type" value="Genomic_DNA"/>
</dbReference>
<evidence type="ECO:0000313" key="2">
    <source>
        <dbReference type="Proteomes" id="UP001152562"/>
    </source>
</evidence>